<reference evidence="15" key="3">
    <citation type="submission" date="2025-09" db="UniProtKB">
        <authorList>
            <consortium name="Ensembl"/>
        </authorList>
    </citation>
    <scope>IDENTIFICATION</scope>
</reference>
<dbReference type="Pfam" id="PF13909">
    <property type="entry name" value="zf-H2C2_5"/>
    <property type="match status" value="1"/>
</dbReference>
<dbReference type="InterPro" id="IPR036236">
    <property type="entry name" value="Znf_C2H2_sf"/>
</dbReference>
<dbReference type="GO" id="GO:0008270">
    <property type="term" value="F:zinc ion binding"/>
    <property type="evidence" value="ECO:0007669"/>
    <property type="project" value="UniProtKB-KW"/>
</dbReference>
<evidence type="ECO:0000313" key="16">
    <source>
        <dbReference type="Proteomes" id="UP000472271"/>
    </source>
</evidence>
<keyword evidence="3" id="KW-0963">Cytoplasm</keyword>
<evidence type="ECO:0000256" key="1">
    <source>
        <dbReference type="ARBA" id="ARBA00004123"/>
    </source>
</evidence>
<evidence type="ECO:0000256" key="11">
    <source>
        <dbReference type="ARBA" id="ARBA00023242"/>
    </source>
</evidence>
<feature type="domain" description="C2H2-type" evidence="14">
    <location>
        <begin position="387"/>
        <end position="414"/>
    </location>
</feature>
<dbReference type="CTD" id="5978"/>
<feature type="region of interest" description="Disordered" evidence="13">
    <location>
        <begin position="201"/>
        <end position="237"/>
    </location>
</feature>
<feature type="compositionally biased region" description="Polar residues" evidence="13">
    <location>
        <begin position="557"/>
        <end position="567"/>
    </location>
</feature>
<feature type="compositionally biased region" description="Basic and acidic residues" evidence="13">
    <location>
        <begin position="201"/>
        <end position="211"/>
    </location>
</feature>
<dbReference type="FunCoup" id="A0A673AT82">
    <property type="interactions" value="1224"/>
</dbReference>
<reference evidence="15" key="1">
    <citation type="submission" date="2019-06" db="EMBL/GenBank/DDBJ databases">
        <authorList>
            <consortium name="Wellcome Sanger Institute Data Sharing"/>
        </authorList>
    </citation>
    <scope>NUCLEOTIDE SEQUENCE [LARGE SCALE GENOMIC DNA]</scope>
</reference>
<feature type="compositionally biased region" description="Low complexity" evidence="13">
    <location>
        <begin position="223"/>
        <end position="237"/>
    </location>
</feature>
<evidence type="ECO:0000256" key="13">
    <source>
        <dbReference type="SAM" id="MobiDB-lite"/>
    </source>
</evidence>
<keyword evidence="4" id="KW-0678">Repressor</keyword>
<evidence type="ECO:0000256" key="8">
    <source>
        <dbReference type="ARBA" id="ARBA00022833"/>
    </source>
</evidence>
<feature type="compositionally biased region" description="Low complexity" evidence="13">
    <location>
        <begin position="972"/>
        <end position="986"/>
    </location>
</feature>
<accession>A0A673AT82</accession>
<feature type="compositionally biased region" description="Basic and acidic residues" evidence="13">
    <location>
        <begin position="675"/>
        <end position="704"/>
    </location>
</feature>
<name>A0A673AT82_9TELE</name>
<dbReference type="FunFam" id="3.30.160.60:FF:002804">
    <property type="entry name" value="RE1-silencing transcription factor"/>
    <property type="match status" value="1"/>
</dbReference>
<dbReference type="FunFam" id="3.30.160.60:FF:000662">
    <property type="entry name" value="RE1-silencing transcription factor A"/>
    <property type="match status" value="1"/>
</dbReference>
<protein>
    <recommendedName>
        <fullName evidence="14">C2H2-type domain-containing protein</fullName>
    </recommendedName>
</protein>
<dbReference type="PROSITE" id="PS50157">
    <property type="entry name" value="ZINC_FINGER_C2H2_2"/>
    <property type="match status" value="6"/>
</dbReference>
<dbReference type="GeneID" id="115427393"/>
<feature type="compositionally biased region" description="Acidic residues" evidence="13">
    <location>
        <begin position="479"/>
        <end position="494"/>
    </location>
</feature>
<dbReference type="PANTHER" id="PTHR24403">
    <property type="entry name" value="ZINC FINGER PROTEIN"/>
    <property type="match status" value="1"/>
</dbReference>
<dbReference type="SMART" id="SM00355">
    <property type="entry name" value="ZnF_C2H2"/>
    <property type="match status" value="9"/>
</dbReference>
<dbReference type="InterPro" id="IPR050688">
    <property type="entry name" value="Zinc_finger/UBP_domain"/>
</dbReference>
<feature type="domain" description="C2H2-type" evidence="14">
    <location>
        <begin position="302"/>
        <end position="329"/>
    </location>
</feature>
<dbReference type="PANTHER" id="PTHR24403:SF102">
    <property type="entry name" value="RE1-SILENCING TRANSCRIPTION FACTOR"/>
    <property type="match status" value="1"/>
</dbReference>
<feature type="domain" description="C2H2-type" evidence="14">
    <location>
        <begin position="358"/>
        <end position="386"/>
    </location>
</feature>
<dbReference type="RefSeq" id="XP_030001789.1">
    <property type="nucleotide sequence ID" value="XM_030145929.1"/>
</dbReference>
<dbReference type="Gene3D" id="3.30.160.60">
    <property type="entry name" value="Classic Zinc Finger"/>
    <property type="match status" value="5"/>
</dbReference>
<evidence type="ECO:0000313" key="15">
    <source>
        <dbReference type="Ensembl" id="ENSSORP00005031603.1"/>
    </source>
</evidence>
<feature type="domain" description="C2H2-type" evidence="14">
    <location>
        <begin position="242"/>
        <end position="269"/>
    </location>
</feature>
<evidence type="ECO:0000256" key="4">
    <source>
        <dbReference type="ARBA" id="ARBA00022491"/>
    </source>
</evidence>
<gene>
    <name evidence="15" type="primary">rest</name>
</gene>
<dbReference type="FunFam" id="3.30.160.60:FF:000805">
    <property type="entry name" value="RE1-silencing transcription factor B"/>
    <property type="match status" value="1"/>
</dbReference>
<dbReference type="InterPro" id="IPR013087">
    <property type="entry name" value="Znf_C2H2_type"/>
</dbReference>
<dbReference type="GO" id="GO:0045664">
    <property type="term" value="P:regulation of neuron differentiation"/>
    <property type="evidence" value="ECO:0007669"/>
    <property type="project" value="UniProtKB-ARBA"/>
</dbReference>
<feature type="compositionally biased region" description="Basic and acidic residues" evidence="13">
    <location>
        <begin position="522"/>
        <end position="556"/>
    </location>
</feature>
<feature type="compositionally biased region" description="Polar residues" evidence="13">
    <location>
        <begin position="468"/>
        <end position="478"/>
    </location>
</feature>
<feature type="compositionally biased region" description="Basic and acidic residues" evidence="13">
    <location>
        <begin position="653"/>
        <end position="667"/>
    </location>
</feature>
<dbReference type="GO" id="GO:0045596">
    <property type="term" value="P:negative regulation of cell differentiation"/>
    <property type="evidence" value="ECO:0007669"/>
    <property type="project" value="UniProtKB-ARBA"/>
</dbReference>
<feature type="compositionally biased region" description="Polar residues" evidence="13">
    <location>
        <begin position="500"/>
        <end position="521"/>
    </location>
</feature>
<evidence type="ECO:0000256" key="10">
    <source>
        <dbReference type="ARBA" id="ARBA00023163"/>
    </source>
</evidence>
<dbReference type="Proteomes" id="UP000472271">
    <property type="component" value="Chromosome 10"/>
</dbReference>
<keyword evidence="11" id="KW-0539">Nucleus</keyword>
<evidence type="ECO:0000256" key="12">
    <source>
        <dbReference type="PROSITE-ProRule" id="PRU00042"/>
    </source>
</evidence>
<evidence type="ECO:0000256" key="9">
    <source>
        <dbReference type="ARBA" id="ARBA00023015"/>
    </source>
</evidence>
<keyword evidence="7 12" id="KW-0863">Zinc-finger</keyword>
<keyword evidence="6" id="KW-0677">Repeat</keyword>
<dbReference type="SUPFAM" id="SSF57667">
    <property type="entry name" value="beta-beta-alpha zinc fingers"/>
    <property type="match status" value="3"/>
</dbReference>
<keyword evidence="10" id="KW-0804">Transcription</keyword>
<dbReference type="GO" id="GO:0005737">
    <property type="term" value="C:cytoplasm"/>
    <property type="evidence" value="ECO:0007669"/>
    <property type="project" value="UniProtKB-SubCell"/>
</dbReference>
<dbReference type="GO" id="GO:0005634">
    <property type="term" value="C:nucleus"/>
    <property type="evidence" value="ECO:0007669"/>
    <property type="project" value="UniProtKB-SubCell"/>
</dbReference>
<reference evidence="15" key="2">
    <citation type="submission" date="2025-08" db="UniProtKB">
        <authorList>
            <consortium name="Ensembl"/>
        </authorList>
    </citation>
    <scope>IDENTIFICATION</scope>
</reference>
<evidence type="ECO:0000256" key="2">
    <source>
        <dbReference type="ARBA" id="ARBA00004496"/>
    </source>
</evidence>
<dbReference type="AlphaFoldDB" id="A0A673AT82"/>
<keyword evidence="8" id="KW-0862">Zinc</keyword>
<dbReference type="PROSITE" id="PS00028">
    <property type="entry name" value="ZINC_FINGER_C2H2_1"/>
    <property type="match status" value="1"/>
</dbReference>
<evidence type="ECO:0000256" key="3">
    <source>
        <dbReference type="ARBA" id="ARBA00022490"/>
    </source>
</evidence>
<dbReference type="Pfam" id="PF24540">
    <property type="entry name" value="zf-C2H2_REST"/>
    <property type="match status" value="1"/>
</dbReference>
<organism evidence="15 16">
    <name type="scientific">Sphaeramia orbicularis</name>
    <name type="common">orbiculate cardinalfish</name>
    <dbReference type="NCBI Taxonomy" id="375764"/>
    <lineage>
        <taxon>Eukaryota</taxon>
        <taxon>Metazoa</taxon>
        <taxon>Chordata</taxon>
        <taxon>Craniata</taxon>
        <taxon>Vertebrata</taxon>
        <taxon>Euteleostomi</taxon>
        <taxon>Actinopterygii</taxon>
        <taxon>Neopterygii</taxon>
        <taxon>Teleostei</taxon>
        <taxon>Neoteleostei</taxon>
        <taxon>Acanthomorphata</taxon>
        <taxon>Gobiaria</taxon>
        <taxon>Kurtiformes</taxon>
        <taxon>Apogonoidei</taxon>
        <taxon>Apogonidae</taxon>
        <taxon>Apogoninae</taxon>
        <taxon>Sphaeramia</taxon>
    </lineage>
</organism>
<comment type="subcellular location">
    <subcellularLocation>
        <location evidence="2">Cytoplasm</location>
    </subcellularLocation>
    <subcellularLocation>
        <location evidence="1">Nucleus</location>
    </subcellularLocation>
</comment>
<sequence>MAAQTVFSVEVFPVGVSLMDDAPSLNDMPRNTLPAPQLVMLANVAAVTAAESIVCDSGVTDEKEMMELKTVGCNYSDSEDENIIRYSYDNQNHREVCIIEYPESPGFQTVVVGQQEDDHGDKIEDLSQNSNLCPAAGGSSPQQGVKRKESPASTAPPEGAKKKKPFHCKPCHFQAQNEQEFVQHLSTHAVSKMMVVNKVEGRSKTKAKEAEPSDTQTPPGRVGAEAESSGEAGPAGDSKGLIRCERCGYNTNRYDHYIAHLKHHSKEGEDHRVFKCTLCPYTTVSQYHWRKHLRNHFPSKLHTCSQCSYFSDRKSNYIQHIRTHTGVRPFQCPYCDYSSSQKTHLTRHMRTHSGERPFKCESCNYLAANQHEVTRHARQVHNGPKPLACPYCDYKTADRSNFKKHVELHLNPRQFLCPLCKYAASKKCNLQYHIKSRHSGCNVALDVSKVKLRIKKLGPEGADDKSESQGSKLEQSSGMEEDFDMDDVDDDDESVEKQASPINLSIRKSSRPNVQLDQNEMPQRKTSSEKQPKGKEEAEKKVSRQKKMEKVSERSSENTAVKLNQSEIKPAATQTDHKVKRRVKKPPAEKTSALEQTEGNEPEQDRAEIGKPEKHEQRKPEKNRAEQQKDNEVESPLKKDVNNLNKPRKSGSKKSDKTTEHIKEAPQKPDSPAKVQKEKVVKEKAAKRKAGEALDLSKKSETPSKTRRLKAATAKKNPPSKDTEMTIESTSVPVKQKKTRNTSKKAPVQQQVEARVEEETPSVEATGPLNSEDLEESGQSGDPKPDHEEIEIPPSEPDLTLNKLEENVKVPSNQTPSPEPDPTLKKPSEYVKVSDDRILQPEPDQILTKPSDKVRGSGNKTPRPEPNQILNKPSDKVRGSGSKTPRPEPDQILNKPSDKVRGSGKQTPRPELGQILNSSPEKVKGSSNQTSPRTPVFAKPMSPPPLVLPRQQSKPMELEDDEGIHSSHEGGSDISDSASEGSDDSGLNSTGSGKMSNDPETPTDEPPTPTELKSHMCVFCDRTFPLKTEYQRHLNRHLVNVYYMDNTATKAQK</sequence>
<feature type="compositionally biased region" description="Polar residues" evidence="13">
    <location>
        <begin position="915"/>
        <end position="933"/>
    </location>
</feature>
<dbReference type="FunFam" id="3.30.160.60:FF:000952">
    <property type="entry name" value="RE1-silencing transcription factor B"/>
    <property type="match status" value="1"/>
</dbReference>
<evidence type="ECO:0000256" key="7">
    <source>
        <dbReference type="ARBA" id="ARBA00022771"/>
    </source>
</evidence>
<dbReference type="GO" id="GO:0045944">
    <property type="term" value="P:positive regulation of transcription by RNA polymerase II"/>
    <property type="evidence" value="ECO:0007669"/>
    <property type="project" value="TreeGrafter"/>
</dbReference>
<dbReference type="InterPro" id="IPR057281">
    <property type="entry name" value="Zfn-C2H2_REST"/>
</dbReference>
<feature type="compositionally biased region" description="Basic and acidic residues" evidence="13">
    <location>
        <begin position="822"/>
        <end position="839"/>
    </location>
</feature>
<evidence type="ECO:0000256" key="5">
    <source>
        <dbReference type="ARBA" id="ARBA00022723"/>
    </source>
</evidence>
<proteinExistence type="predicted"/>
<feature type="region of interest" description="Disordered" evidence="13">
    <location>
        <begin position="458"/>
        <end position="1012"/>
    </location>
</feature>
<evidence type="ECO:0000256" key="6">
    <source>
        <dbReference type="ARBA" id="ARBA00022737"/>
    </source>
</evidence>
<dbReference type="InParanoid" id="A0A673AT82"/>
<keyword evidence="16" id="KW-1185">Reference proteome</keyword>
<feature type="region of interest" description="Disordered" evidence="13">
    <location>
        <begin position="120"/>
        <end position="166"/>
    </location>
</feature>
<keyword evidence="9" id="KW-0805">Transcription regulation</keyword>
<dbReference type="Ensembl" id="ENSSORT00005032483.1">
    <property type="protein sequence ID" value="ENSSORP00005031603.1"/>
    <property type="gene ID" value="ENSSORG00005015038.1"/>
</dbReference>
<evidence type="ECO:0000259" key="14">
    <source>
        <dbReference type="PROSITE" id="PS50157"/>
    </source>
</evidence>
<keyword evidence="5" id="KW-0479">Metal-binding</keyword>
<feature type="domain" description="C2H2-type" evidence="14">
    <location>
        <begin position="330"/>
        <end position="357"/>
    </location>
</feature>
<feature type="domain" description="C2H2-type" evidence="14">
    <location>
        <begin position="415"/>
        <end position="443"/>
    </location>
</feature>
<dbReference type="OrthoDB" id="427030at2759"/>
<feature type="compositionally biased region" description="Basic and acidic residues" evidence="13">
    <location>
        <begin position="603"/>
        <end position="641"/>
    </location>
</feature>
<dbReference type="FunFam" id="3.30.160.60:FF:000395">
    <property type="entry name" value="zinc finger protein 513"/>
    <property type="match status" value="1"/>
</dbReference>